<dbReference type="GO" id="GO:0005634">
    <property type="term" value="C:nucleus"/>
    <property type="evidence" value="ECO:0007669"/>
    <property type="project" value="TreeGrafter"/>
</dbReference>
<evidence type="ECO:0000313" key="8">
    <source>
        <dbReference type="Proteomes" id="UP000290900"/>
    </source>
</evidence>
<evidence type="ECO:0000256" key="2">
    <source>
        <dbReference type="ARBA" id="ARBA00022603"/>
    </source>
</evidence>
<dbReference type="InterPro" id="IPR007757">
    <property type="entry name" value="MT-A70-like"/>
</dbReference>
<keyword evidence="8" id="KW-1185">Reference proteome</keyword>
<evidence type="ECO:0000313" key="7">
    <source>
        <dbReference type="EMBL" id="VEU20857.1"/>
    </source>
</evidence>
<evidence type="ECO:0000256" key="6">
    <source>
        <dbReference type="PROSITE-ProRule" id="PRU00489"/>
    </source>
</evidence>
<comment type="similarity">
    <text evidence="6">Belongs to the MT-A70-like family.</text>
</comment>
<organism evidence="7 8">
    <name type="scientific">Brettanomyces naardenensis</name>
    <name type="common">Yeast</name>
    <dbReference type="NCBI Taxonomy" id="13370"/>
    <lineage>
        <taxon>Eukaryota</taxon>
        <taxon>Fungi</taxon>
        <taxon>Dikarya</taxon>
        <taxon>Ascomycota</taxon>
        <taxon>Saccharomycotina</taxon>
        <taxon>Pichiomycetes</taxon>
        <taxon>Pichiales</taxon>
        <taxon>Pichiaceae</taxon>
        <taxon>Brettanomyces</taxon>
    </lineage>
</organism>
<reference evidence="7 8" key="1">
    <citation type="submission" date="2018-12" db="EMBL/GenBank/DDBJ databases">
        <authorList>
            <person name="Tiukova I."/>
            <person name="Dainat J."/>
        </authorList>
    </citation>
    <scope>NUCLEOTIDE SEQUENCE [LARGE SCALE GENOMIC DNA]</scope>
</reference>
<evidence type="ECO:0000256" key="4">
    <source>
        <dbReference type="ARBA" id="ARBA00022691"/>
    </source>
</evidence>
<dbReference type="AlphaFoldDB" id="A0A448YIY0"/>
<proteinExistence type="inferred from homology"/>
<dbReference type="PROSITE" id="PS51143">
    <property type="entry name" value="MT_A70"/>
    <property type="match status" value="1"/>
</dbReference>
<dbReference type="PANTHER" id="PTHR12829:SF7">
    <property type="entry name" value="N6-ADENOSINE-METHYLTRANSFERASE CATALYTIC SUBUNIT"/>
    <property type="match status" value="1"/>
</dbReference>
<dbReference type="OrthoDB" id="10262526at2759"/>
<keyword evidence="2" id="KW-0489">Methyltransferase</keyword>
<dbReference type="EMBL" id="CAACVR010000007">
    <property type="protein sequence ID" value="VEU20857.1"/>
    <property type="molecule type" value="Genomic_DNA"/>
</dbReference>
<keyword evidence="3" id="KW-0808">Transferase</keyword>
<dbReference type="PANTHER" id="PTHR12829">
    <property type="entry name" value="N6-ADENOSINE-METHYLTRANSFERASE"/>
    <property type="match status" value="1"/>
</dbReference>
<evidence type="ECO:0000256" key="3">
    <source>
        <dbReference type="ARBA" id="ARBA00022679"/>
    </source>
</evidence>
<dbReference type="STRING" id="13370.A0A448YIY0"/>
<evidence type="ECO:0000256" key="1">
    <source>
        <dbReference type="ARBA" id="ARBA00012160"/>
    </source>
</evidence>
<sequence>MPEQEKQIAHKNSGIEERMRIGNFTRGEPVCLFSMEELPAQWINCDITQLDFNILGNNWGVIIADPSWTIHMNLNYSSMKDDDLLSLKMDLLQTDGIYLLWVTGRTIEM</sequence>
<comment type="catalytic activity">
    <reaction evidence="5">
        <text>an adenosine in mRNA + S-adenosyl-L-methionine = an N(6)-methyladenosine in mRNA + S-adenosyl-L-homocysteine + H(+)</text>
        <dbReference type="Rhea" id="RHEA:55584"/>
        <dbReference type="Rhea" id="RHEA-COMP:12414"/>
        <dbReference type="Rhea" id="RHEA-COMP:12417"/>
        <dbReference type="ChEBI" id="CHEBI:15378"/>
        <dbReference type="ChEBI" id="CHEBI:57856"/>
        <dbReference type="ChEBI" id="CHEBI:59789"/>
        <dbReference type="ChEBI" id="CHEBI:74411"/>
        <dbReference type="ChEBI" id="CHEBI:74449"/>
        <dbReference type="EC" id="2.1.1.348"/>
    </reaction>
</comment>
<dbReference type="Proteomes" id="UP000290900">
    <property type="component" value="Unassembled WGS sequence"/>
</dbReference>
<feature type="non-terminal residue" evidence="7">
    <location>
        <position position="109"/>
    </location>
</feature>
<gene>
    <name evidence="7" type="ORF">BRENAR_LOCUS1592</name>
</gene>
<keyword evidence="4" id="KW-0949">S-adenosyl-L-methionine</keyword>
<dbReference type="GO" id="GO:0036396">
    <property type="term" value="C:RNA N6-methyladenosine methyltransferase complex"/>
    <property type="evidence" value="ECO:0007669"/>
    <property type="project" value="TreeGrafter"/>
</dbReference>
<dbReference type="GO" id="GO:0001734">
    <property type="term" value="F:mRNA m(6)A methyltransferase activity"/>
    <property type="evidence" value="ECO:0007669"/>
    <property type="project" value="UniProtKB-EC"/>
</dbReference>
<dbReference type="GO" id="GO:0032259">
    <property type="term" value="P:methylation"/>
    <property type="evidence" value="ECO:0007669"/>
    <property type="project" value="UniProtKB-KW"/>
</dbReference>
<dbReference type="InParanoid" id="A0A448YIY0"/>
<dbReference type="Pfam" id="PF05063">
    <property type="entry name" value="MT-A70"/>
    <property type="match status" value="1"/>
</dbReference>
<dbReference type="EC" id="2.1.1.348" evidence="1"/>
<accession>A0A448YIY0</accession>
<protein>
    <recommendedName>
        <fullName evidence="1">mRNA m(6)A methyltransferase</fullName>
        <ecNumber evidence="1">2.1.1.348</ecNumber>
    </recommendedName>
</protein>
<name>A0A448YIY0_BRENA</name>
<evidence type="ECO:0000256" key="5">
    <source>
        <dbReference type="ARBA" id="ARBA00048957"/>
    </source>
</evidence>